<protein>
    <recommendedName>
        <fullName evidence="2">DUS-like FMN-binding domain-containing protein</fullName>
    </recommendedName>
</protein>
<dbReference type="PANTHER" id="PTHR45936">
    <property type="entry name" value="TRNA-DIHYDROURIDINE(20) SYNTHASE [NAD(P)+]-LIKE"/>
    <property type="match status" value="1"/>
</dbReference>
<dbReference type="Proteomes" id="UP000650467">
    <property type="component" value="Unassembled WGS sequence"/>
</dbReference>
<dbReference type="InterPro" id="IPR052582">
    <property type="entry name" value="tRNA-DUS-like"/>
</dbReference>
<evidence type="ECO:0000313" key="3">
    <source>
        <dbReference type="EMBL" id="KAG2443352.1"/>
    </source>
</evidence>
<feature type="domain" description="DUS-like FMN-binding" evidence="2">
    <location>
        <begin position="2"/>
        <end position="123"/>
    </location>
</feature>
<feature type="region of interest" description="Disordered" evidence="1">
    <location>
        <begin position="194"/>
        <end position="296"/>
    </location>
</feature>
<evidence type="ECO:0000313" key="4">
    <source>
        <dbReference type="Proteomes" id="UP000650467"/>
    </source>
</evidence>
<name>A0A835W7F4_CHLIN</name>
<dbReference type="Pfam" id="PF01207">
    <property type="entry name" value="Dus"/>
    <property type="match status" value="1"/>
</dbReference>
<evidence type="ECO:0000256" key="1">
    <source>
        <dbReference type="SAM" id="MobiDB-lite"/>
    </source>
</evidence>
<dbReference type="AlphaFoldDB" id="A0A835W7F4"/>
<dbReference type="PANTHER" id="PTHR45936:SF1">
    <property type="entry name" value="TRNA-DIHYDROURIDINE(20) SYNTHASE [NAD(P)+]-LIKE"/>
    <property type="match status" value="1"/>
</dbReference>
<feature type="compositionally biased region" description="Basic and acidic residues" evidence="1">
    <location>
        <begin position="285"/>
        <end position="296"/>
    </location>
</feature>
<dbReference type="CDD" id="cd02801">
    <property type="entry name" value="DUS_like_FMN"/>
    <property type="match status" value="1"/>
</dbReference>
<dbReference type="GO" id="GO:0017150">
    <property type="term" value="F:tRNA dihydrouridine synthase activity"/>
    <property type="evidence" value="ECO:0007669"/>
    <property type="project" value="TreeGrafter"/>
</dbReference>
<keyword evidence="4" id="KW-1185">Reference proteome</keyword>
<dbReference type="SUPFAM" id="SSF51395">
    <property type="entry name" value="FMN-linked oxidoreductases"/>
    <property type="match status" value="1"/>
</dbReference>
<dbReference type="OrthoDB" id="10262250at2759"/>
<accession>A0A835W7F4</accession>
<sequence length="296" mass="31545">MKTLHRNLNIPVSCKIRLLDTDQDTVELARRLAACGVNALVVHGRTTQQRPRDPAHWAPIKLVVDALAPSGVPVVANGDVFTWEDAQRVKSETGCAAAMIARAAMWNASVFRPQGFLPLDEVQRDFVRLALKWENALPNTKYCLKEMAYAPPSFQGRRGGARTLLGHEANTAITRAKDEASLCTLVGLSAASPHEDLGDGAPGSFANGGSKSKAPKQPKAPRLPKQPKQAENGLKLEIAGPGTGNGTAANICQDPESAGAVDGGEGLKRKRHEGEGCSDAQPDAQVRRQADAIERA</sequence>
<dbReference type="InterPro" id="IPR035587">
    <property type="entry name" value="DUS-like_FMN-bd"/>
</dbReference>
<dbReference type="Gene3D" id="3.20.20.70">
    <property type="entry name" value="Aldolase class I"/>
    <property type="match status" value="1"/>
</dbReference>
<dbReference type="GO" id="GO:0005737">
    <property type="term" value="C:cytoplasm"/>
    <property type="evidence" value="ECO:0007669"/>
    <property type="project" value="TreeGrafter"/>
</dbReference>
<proteinExistence type="predicted"/>
<comment type="caution">
    <text evidence="3">The sequence shown here is derived from an EMBL/GenBank/DDBJ whole genome shotgun (WGS) entry which is preliminary data.</text>
</comment>
<gene>
    <name evidence="3" type="ORF">HXX76_001714</name>
</gene>
<evidence type="ECO:0000259" key="2">
    <source>
        <dbReference type="Pfam" id="PF01207"/>
    </source>
</evidence>
<dbReference type="EMBL" id="JAEHOC010000003">
    <property type="protein sequence ID" value="KAG2443352.1"/>
    <property type="molecule type" value="Genomic_DNA"/>
</dbReference>
<dbReference type="InterPro" id="IPR013785">
    <property type="entry name" value="Aldolase_TIM"/>
</dbReference>
<organism evidence="3 4">
    <name type="scientific">Chlamydomonas incerta</name>
    <dbReference type="NCBI Taxonomy" id="51695"/>
    <lineage>
        <taxon>Eukaryota</taxon>
        <taxon>Viridiplantae</taxon>
        <taxon>Chlorophyta</taxon>
        <taxon>core chlorophytes</taxon>
        <taxon>Chlorophyceae</taxon>
        <taxon>CS clade</taxon>
        <taxon>Chlamydomonadales</taxon>
        <taxon>Chlamydomonadaceae</taxon>
        <taxon>Chlamydomonas</taxon>
    </lineage>
</organism>
<reference evidence="3" key="1">
    <citation type="journal article" date="2020" name="bioRxiv">
        <title>Comparative genomics of Chlamydomonas.</title>
        <authorList>
            <person name="Craig R.J."/>
            <person name="Hasan A.R."/>
            <person name="Ness R.W."/>
            <person name="Keightley P.D."/>
        </authorList>
    </citation>
    <scope>NUCLEOTIDE SEQUENCE</scope>
    <source>
        <strain evidence="3">SAG 7.73</strain>
    </source>
</reference>